<dbReference type="Gene3D" id="3.40.50.1820">
    <property type="entry name" value="alpha/beta hydrolase"/>
    <property type="match status" value="1"/>
</dbReference>
<dbReference type="Pfam" id="PF12697">
    <property type="entry name" value="Abhydrolase_6"/>
    <property type="match status" value="1"/>
</dbReference>
<dbReference type="InterPro" id="IPR029058">
    <property type="entry name" value="AB_hydrolase_fold"/>
</dbReference>
<feature type="domain" description="AB hydrolase-1" evidence="1">
    <location>
        <begin position="26"/>
        <end position="252"/>
    </location>
</feature>
<dbReference type="PANTHER" id="PTHR43194">
    <property type="entry name" value="HYDROLASE ALPHA/BETA FOLD FAMILY"/>
    <property type="match status" value="1"/>
</dbReference>
<name>A0A6J6TW12_9ZZZZ</name>
<dbReference type="PRINTS" id="PR00111">
    <property type="entry name" value="ABHYDROLASE"/>
</dbReference>
<dbReference type="InterPro" id="IPR000073">
    <property type="entry name" value="AB_hydrolase_1"/>
</dbReference>
<dbReference type="EMBL" id="CAEZZE010000093">
    <property type="protein sequence ID" value="CAB4751791.1"/>
    <property type="molecule type" value="Genomic_DNA"/>
</dbReference>
<protein>
    <submittedName>
        <fullName evidence="2">Unannotated protein</fullName>
    </submittedName>
</protein>
<dbReference type="PANTHER" id="PTHR43194:SF2">
    <property type="entry name" value="PEROXISOMAL MEMBRANE PROTEIN LPX1"/>
    <property type="match status" value="1"/>
</dbReference>
<evidence type="ECO:0000313" key="2">
    <source>
        <dbReference type="EMBL" id="CAB4751791.1"/>
    </source>
</evidence>
<dbReference type="InterPro" id="IPR050228">
    <property type="entry name" value="Carboxylesterase_BioH"/>
</dbReference>
<reference evidence="2" key="1">
    <citation type="submission" date="2020-05" db="EMBL/GenBank/DDBJ databases">
        <authorList>
            <person name="Chiriac C."/>
            <person name="Salcher M."/>
            <person name="Ghai R."/>
            <person name="Kavagutti S V."/>
        </authorList>
    </citation>
    <scope>NUCLEOTIDE SEQUENCE</scope>
</reference>
<accession>A0A6J6TW12</accession>
<sequence>MATFVDIQGEKLAVEIYEPTTRIADVVLVHGWTGSKEDFNLIGPLLAEMGYRVLTFDNRGQHESAHSVREGAYEVRSLALDVIELVKSFGFVKPHLFGHSFGGLISQRAVVESPATFSSLTLFCSGPHAIPGKPELQASIEILASMSMQESWDRFKEESDKLLPRYELYKKRWTASDPRSTHTMALHLQSAQPLIAEIAALKIPVHVVYGEDDDAWPLDLQDQMAKDLAAPRTIIKAAGHCPNEDQPEETVRVLANFWSAL</sequence>
<organism evidence="2">
    <name type="scientific">freshwater metagenome</name>
    <dbReference type="NCBI Taxonomy" id="449393"/>
    <lineage>
        <taxon>unclassified sequences</taxon>
        <taxon>metagenomes</taxon>
        <taxon>ecological metagenomes</taxon>
    </lineage>
</organism>
<dbReference type="SUPFAM" id="SSF53474">
    <property type="entry name" value="alpha/beta-Hydrolases"/>
    <property type="match status" value="1"/>
</dbReference>
<evidence type="ECO:0000259" key="1">
    <source>
        <dbReference type="Pfam" id="PF12697"/>
    </source>
</evidence>
<dbReference type="AlphaFoldDB" id="A0A6J6TW12"/>
<proteinExistence type="predicted"/>
<gene>
    <name evidence="2" type="ORF">UFOPK2827_00593</name>
</gene>